<keyword evidence="7 9" id="KW-0378">Hydrolase</keyword>
<dbReference type="PANTHER" id="PTHR11054:SF0">
    <property type="entry name" value="6-PHOSPHOGLUCONOLACTONASE"/>
    <property type="match status" value="1"/>
</dbReference>
<dbReference type="Pfam" id="PF01182">
    <property type="entry name" value="Glucosamine_iso"/>
    <property type="match status" value="1"/>
</dbReference>
<evidence type="ECO:0000256" key="4">
    <source>
        <dbReference type="ARBA" id="ARBA00010662"/>
    </source>
</evidence>
<evidence type="ECO:0000256" key="5">
    <source>
        <dbReference type="ARBA" id="ARBA00013198"/>
    </source>
</evidence>
<name>A0ABR9JDW7_9MICC</name>
<evidence type="ECO:0000259" key="8">
    <source>
        <dbReference type="Pfam" id="PF01182"/>
    </source>
</evidence>
<evidence type="ECO:0000256" key="6">
    <source>
        <dbReference type="ARBA" id="ARBA00020337"/>
    </source>
</evidence>
<dbReference type="SUPFAM" id="SSF100950">
    <property type="entry name" value="NagB/RpiA/CoA transferase-like"/>
    <property type="match status" value="1"/>
</dbReference>
<evidence type="ECO:0000313" key="9">
    <source>
        <dbReference type="EMBL" id="MBE1524121.1"/>
    </source>
</evidence>
<dbReference type="InterPro" id="IPR037171">
    <property type="entry name" value="NagB/RpiA_transferase-like"/>
</dbReference>
<comment type="caution">
    <text evidence="9">The sequence shown here is derived from an EMBL/GenBank/DDBJ whole genome shotgun (WGS) entry which is preliminary data.</text>
</comment>
<dbReference type="InterPro" id="IPR039104">
    <property type="entry name" value="6PGL"/>
</dbReference>
<evidence type="ECO:0000256" key="3">
    <source>
        <dbReference type="ARBA" id="ARBA00004961"/>
    </source>
</evidence>
<comment type="catalytic activity">
    <reaction evidence="1 7">
        <text>6-phospho-D-glucono-1,5-lactone + H2O = 6-phospho-D-gluconate + H(+)</text>
        <dbReference type="Rhea" id="RHEA:12556"/>
        <dbReference type="ChEBI" id="CHEBI:15377"/>
        <dbReference type="ChEBI" id="CHEBI:15378"/>
        <dbReference type="ChEBI" id="CHEBI:57955"/>
        <dbReference type="ChEBI" id="CHEBI:58759"/>
        <dbReference type="EC" id="3.1.1.31"/>
    </reaction>
</comment>
<evidence type="ECO:0000313" key="10">
    <source>
        <dbReference type="Proteomes" id="UP000643525"/>
    </source>
</evidence>
<sequence length="267" mass="28122">MTDPANTTMAAPRTEIYADKDQLVTVVAERLLAVLVDASRHAGIAHAVLTGGSAGIAVLEKVADLVTEPGTETPAWTTVHFWWGDERLLPSDDPERNAMQAHTALLDLLIAEHGLPAENIHRMPTSEDAATPEIGAEMYAASLEVHAEEGGRAGLALPRFDVLLLGVGPDGHIASLFPGKASLNTEGVVAVGEDDSPKPPPQRVSLTFDAIHSADRVWTVVVGADKATAASRALAGGTDPQEIPATKVRGARETIWHLDQAAAAKLR</sequence>
<protein>
    <recommendedName>
        <fullName evidence="6 7">6-phosphogluconolactonase</fullName>
        <shortName evidence="7">6PGL</shortName>
        <ecNumber evidence="5 7">3.1.1.31</ecNumber>
    </recommendedName>
</protein>
<reference evidence="9 10" key="1">
    <citation type="submission" date="2020-10" db="EMBL/GenBank/DDBJ databases">
        <title>Sequencing the genomes of 1000 actinobacteria strains.</title>
        <authorList>
            <person name="Klenk H.-P."/>
        </authorList>
    </citation>
    <scope>NUCLEOTIDE SEQUENCE [LARGE SCALE GENOMIC DNA]</scope>
    <source>
        <strain evidence="9 10">DSM 15666</strain>
    </source>
</reference>
<dbReference type="GO" id="GO:0017057">
    <property type="term" value="F:6-phosphogluconolactonase activity"/>
    <property type="evidence" value="ECO:0007669"/>
    <property type="project" value="UniProtKB-EC"/>
</dbReference>
<evidence type="ECO:0000256" key="7">
    <source>
        <dbReference type="RuleBase" id="RU365095"/>
    </source>
</evidence>
<evidence type="ECO:0000256" key="1">
    <source>
        <dbReference type="ARBA" id="ARBA00000832"/>
    </source>
</evidence>
<dbReference type="InterPro" id="IPR006148">
    <property type="entry name" value="Glc/Gal-6P_isomerase"/>
</dbReference>
<dbReference type="PANTHER" id="PTHR11054">
    <property type="entry name" value="6-PHOSPHOGLUCONOLACTONASE"/>
    <property type="match status" value="1"/>
</dbReference>
<evidence type="ECO:0000256" key="2">
    <source>
        <dbReference type="ARBA" id="ARBA00002681"/>
    </source>
</evidence>
<accession>A0ABR9JDW7</accession>
<dbReference type="Gene3D" id="3.40.50.1360">
    <property type="match status" value="1"/>
</dbReference>
<proteinExistence type="inferred from homology"/>
<feature type="domain" description="Glucosamine/galactosamine-6-phosphate isomerase" evidence="8">
    <location>
        <begin position="19"/>
        <end position="256"/>
    </location>
</feature>
<dbReference type="Proteomes" id="UP000643525">
    <property type="component" value="Unassembled WGS sequence"/>
</dbReference>
<comment type="pathway">
    <text evidence="3 7">Carbohydrate degradation; pentose phosphate pathway; D-ribulose 5-phosphate from D-glucose 6-phosphate (oxidative stage): step 2/3.</text>
</comment>
<dbReference type="CDD" id="cd01400">
    <property type="entry name" value="6PGL"/>
    <property type="match status" value="1"/>
</dbReference>
<dbReference type="EMBL" id="JADBED010000001">
    <property type="protein sequence ID" value="MBE1524121.1"/>
    <property type="molecule type" value="Genomic_DNA"/>
</dbReference>
<comment type="function">
    <text evidence="2 7">Hydrolysis of 6-phosphogluconolactone to 6-phosphogluconate.</text>
</comment>
<keyword evidence="10" id="KW-1185">Reference proteome</keyword>
<dbReference type="NCBIfam" id="TIGR01198">
    <property type="entry name" value="pgl"/>
    <property type="match status" value="1"/>
</dbReference>
<dbReference type="InterPro" id="IPR005900">
    <property type="entry name" value="6-phosphogluconolactonase_DevB"/>
</dbReference>
<comment type="similarity">
    <text evidence="4 7">Belongs to the glucosamine/galactosamine-6-phosphate isomerase family. 6-phosphogluconolactonase subfamily.</text>
</comment>
<organism evidence="9 10">
    <name type="scientific">Nesterenkonia lutea</name>
    <dbReference type="NCBI Taxonomy" id="272919"/>
    <lineage>
        <taxon>Bacteria</taxon>
        <taxon>Bacillati</taxon>
        <taxon>Actinomycetota</taxon>
        <taxon>Actinomycetes</taxon>
        <taxon>Micrococcales</taxon>
        <taxon>Micrococcaceae</taxon>
        <taxon>Nesterenkonia</taxon>
    </lineage>
</organism>
<gene>
    <name evidence="7" type="primary">pgl</name>
    <name evidence="9" type="ORF">H4W27_001239</name>
</gene>
<dbReference type="RefSeq" id="WP_192595181.1">
    <property type="nucleotide sequence ID" value="NZ_BAAALJ010000020.1"/>
</dbReference>
<dbReference type="EC" id="3.1.1.31" evidence="5 7"/>